<dbReference type="PANTHER" id="PTHR21207">
    <property type="entry name" value="PARKIN COREGULATED GENE PROTEIN PARK2 COREGULATED"/>
    <property type="match status" value="1"/>
</dbReference>
<gene>
    <name evidence="1" type="ORF">RUM44_004175</name>
</gene>
<comment type="caution">
    <text evidence="1">The sequence shown here is derived from an EMBL/GenBank/DDBJ whole genome shotgun (WGS) entry which is preliminary data.</text>
</comment>
<proteinExistence type="predicted"/>
<evidence type="ECO:0000313" key="2">
    <source>
        <dbReference type="Proteomes" id="UP001359485"/>
    </source>
</evidence>
<reference evidence="1 2" key="1">
    <citation type="submission" date="2023-09" db="EMBL/GenBank/DDBJ databases">
        <title>Genomes of two closely related lineages of the louse Polyplax serrata with different host specificities.</title>
        <authorList>
            <person name="Martinu J."/>
            <person name="Tarabai H."/>
            <person name="Stefka J."/>
            <person name="Hypsa V."/>
        </authorList>
    </citation>
    <scope>NUCLEOTIDE SEQUENCE [LARGE SCALE GENOMIC DNA]</scope>
    <source>
        <strain evidence="1">98ZLc_SE</strain>
    </source>
</reference>
<dbReference type="InterPro" id="IPR019399">
    <property type="entry name" value="Parkin_co-regulated_protein"/>
</dbReference>
<sequence length="302" mass="34466">MGHNAVSAQQFRENLKQPAPKLRKVPAFTIQAYQRNTEVIPLPRVDYAKGVKPKPSALRRAYLGQDLPINIEMEGGGATLKWKEDIESVDFHHYLPIFFDGLTETENPYRFIAEQGIHDMLVKAGHKVLPVIPQLIIPIKRALNTKHPPTMCTTLKILQHLVMSADMIGEALVPYYRQILPVLNMFCTKNKNLWDGIDYAQQRRENVGDLIQETLEVLERYGGEDAFINIKYMVPTENKKVNFGTSKFEEPPPPKLQKEDSQHVEQTRIFVLSPVEEKRTRYKGKFVCSEAGATNCVLRTVP</sequence>
<dbReference type="SUPFAM" id="SSF48371">
    <property type="entry name" value="ARM repeat"/>
    <property type="match status" value="1"/>
</dbReference>
<accession>A0ABR1B2H9</accession>
<keyword evidence="2" id="KW-1185">Reference proteome</keyword>
<evidence type="ECO:0000313" key="1">
    <source>
        <dbReference type="EMBL" id="KAK6633568.1"/>
    </source>
</evidence>
<name>A0ABR1B2H9_POLSC</name>
<dbReference type="EMBL" id="JAWJWF010000004">
    <property type="protein sequence ID" value="KAK6633568.1"/>
    <property type="molecule type" value="Genomic_DNA"/>
</dbReference>
<protein>
    <submittedName>
        <fullName evidence="1">Uncharacterized protein</fullName>
    </submittedName>
</protein>
<organism evidence="1 2">
    <name type="scientific">Polyplax serrata</name>
    <name type="common">Common mouse louse</name>
    <dbReference type="NCBI Taxonomy" id="468196"/>
    <lineage>
        <taxon>Eukaryota</taxon>
        <taxon>Metazoa</taxon>
        <taxon>Ecdysozoa</taxon>
        <taxon>Arthropoda</taxon>
        <taxon>Hexapoda</taxon>
        <taxon>Insecta</taxon>
        <taxon>Pterygota</taxon>
        <taxon>Neoptera</taxon>
        <taxon>Paraneoptera</taxon>
        <taxon>Psocodea</taxon>
        <taxon>Troctomorpha</taxon>
        <taxon>Phthiraptera</taxon>
        <taxon>Anoplura</taxon>
        <taxon>Polyplacidae</taxon>
        <taxon>Polyplax</taxon>
    </lineage>
</organism>
<dbReference type="Proteomes" id="UP001359485">
    <property type="component" value="Unassembled WGS sequence"/>
</dbReference>
<dbReference type="PANTHER" id="PTHR21207:SF2">
    <property type="entry name" value="PARKIN COREGULATED GENE PROTEIN"/>
    <property type="match status" value="1"/>
</dbReference>
<dbReference type="InterPro" id="IPR016024">
    <property type="entry name" value="ARM-type_fold"/>
</dbReference>
<dbReference type="Pfam" id="PF10274">
    <property type="entry name" value="ParcG"/>
    <property type="match status" value="1"/>
</dbReference>